<name>A0A7X6D0E8_9ACTN</name>
<dbReference type="Gene3D" id="3.90.25.10">
    <property type="entry name" value="UDP-galactose 4-epimerase, domain 1"/>
    <property type="match status" value="1"/>
</dbReference>
<accession>A0A7X6D0E8</accession>
<organism evidence="2 3">
    <name type="scientific">Streptomyces lonarensis</name>
    <dbReference type="NCBI Taxonomy" id="700599"/>
    <lineage>
        <taxon>Bacteria</taxon>
        <taxon>Bacillati</taxon>
        <taxon>Actinomycetota</taxon>
        <taxon>Actinomycetes</taxon>
        <taxon>Kitasatosporales</taxon>
        <taxon>Streptomycetaceae</taxon>
        <taxon>Streptomyces</taxon>
    </lineage>
</organism>
<dbReference type="PANTHER" id="PTHR43162:SF1">
    <property type="entry name" value="PRESTALK A DIFFERENTIATION PROTEIN A"/>
    <property type="match status" value="1"/>
</dbReference>
<dbReference type="RefSeq" id="WP_167969033.1">
    <property type="nucleotide sequence ID" value="NZ_JAAVJD010000049.1"/>
</dbReference>
<evidence type="ECO:0000256" key="1">
    <source>
        <dbReference type="SAM" id="MobiDB-lite"/>
    </source>
</evidence>
<reference evidence="2 3" key="1">
    <citation type="submission" date="2020-03" db="EMBL/GenBank/DDBJ databases">
        <title>Draft genome of Streptomyces sp. ventii, isolated from the Axial Seamount in the Pacific Ocean, and resequencing of the two type strains Streptomyces lonarensis strain NCL 716 and Streptomyces bohaiensis strain 11A07.</title>
        <authorList>
            <person name="Loughran R.M."/>
            <person name="Pfannmuller K.M."/>
            <person name="Wasson B.J."/>
            <person name="Deadmond M.C."/>
            <person name="Paddock B.E."/>
            <person name="Koyack M.J."/>
            <person name="Gallegos D.A."/>
            <person name="Mitchell E.A."/>
            <person name="Ushijima B."/>
            <person name="Saw J.H."/>
            <person name="Mcphail K.L."/>
            <person name="Videau P."/>
        </authorList>
    </citation>
    <scope>NUCLEOTIDE SEQUENCE [LARGE SCALE GENOMIC DNA]</scope>
    <source>
        <strain evidence="2 3">NCL716</strain>
    </source>
</reference>
<proteinExistence type="predicted"/>
<feature type="compositionally biased region" description="Basic and acidic residues" evidence="1">
    <location>
        <begin position="294"/>
        <end position="311"/>
    </location>
</feature>
<evidence type="ECO:0000313" key="2">
    <source>
        <dbReference type="EMBL" id="NJQ05753.1"/>
    </source>
</evidence>
<dbReference type="EMBL" id="JAAVJD010000049">
    <property type="protein sequence ID" value="NJQ05753.1"/>
    <property type="molecule type" value="Genomic_DNA"/>
</dbReference>
<keyword evidence="3" id="KW-1185">Reference proteome</keyword>
<feature type="region of interest" description="Disordered" evidence="1">
    <location>
        <begin position="1"/>
        <end position="25"/>
    </location>
</feature>
<dbReference type="Proteomes" id="UP000578686">
    <property type="component" value="Unassembled WGS sequence"/>
</dbReference>
<comment type="caution">
    <text evidence="2">The sequence shown here is derived from an EMBL/GenBank/DDBJ whole genome shotgun (WGS) entry which is preliminary data.</text>
</comment>
<dbReference type="AlphaFoldDB" id="A0A7X6D0E8"/>
<dbReference type="InterPro" id="IPR051604">
    <property type="entry name" value="Ergot_Alk_Oxidoreductase"/>
</dbReference>
<protein>
    <submittedName>
        <fullName evidence="2">NAD(P)H-binding protein</fullName>
    </submittedName>
</protein>
<feature type="region of interest" description="Disordered" evidence="1">
    <location>
        <begin position="289"/>
        <end position="322"/>
    </location>
</feature>
<dbReference type="SUPFAM" id="SSF51735">
    <property type="entry name" value="NAD(P)-binding Rossmann-fold domains"/>
    <property type="match status" value="1"/>
</dbReference>
<evidence type="ECO:0000313" key="3">
    <source>
        <dbReference type="Proteomes" id="UP000578686"/>
    </source>
</evidence>
<gene>
    <name evidence="2" type="ORF">HCN56_09235</name>
</gene>
<sequence length="322" mass="33187">MDNDADNGAAAGGGPGRRRGGHLTDCALLGPGGGAAGRDGAAEAGPDVLVLGGTGKTGRRVAGRLRAMRARVRVGSRAAVTAPFDWQEPAGWPATLAGVRAVYAAYAPDLSDPAAPERLGALARAAAAAGAERLVLLSGRGMSSAARAEEAVIEGLRGTDTSWTMLRGCWFAQNFSEDFLLPEVLRGTVSLPAGEVAEPFVDLADVADVAVAALTAPGHAGQVYTLTGPRALTFREAVAEIGWAAGREVRYRPMSRSAYLAEMVARGAGRAEATAAMVTLRETLDGSCSTPADGVERAVGRPPRDFSEYARRTAATGAWDEE</sequence>
<dbReference type="InterPro" id="IPR036291">
    <property type="entry name" value="NAD(P)-bd_dom_sf"/>
</dbReference>
<dbReference type="Gene3D" id="3.40.50.720">
    <property type="entry name" value="NAD(P)-binding Rossmann-like Domain"/>
    <property type="match status" value="1"/>
</dbReference>
<dbReference type="PANTHER" id="PTHR43162">
    <property type="match status" value="1"/>
</dbReference>